<name>A0A2K8U596_9GAMM</name>
<keyword evidence="6" id="KW-1185">Reference proteome</keyword>
<dbReference type="Pfam" id="PF12833">
    <property type="entry name" value="HTH_18"/>
    <property type="match status" value="1"/>
</dbReference>
<dbReference type="RefSeq" id="WP_157817505.1">
    <property type="nucleotide sequence ID" value="NZ_CP020370.1"/>
</dbReference>
<dbReference type="PANTHER" id="PTHR46796">
    <property type="entry name" value="HTH-TYPE TRANSCRIPTIONAL ACTIVATOR RHAS-RELATED"/>
    <property type="match status" value="1"/>
</dbReference>
<dbReference type="OrthoDB" id="6003540at2"/>
<dbReference type="PROSITE" id="PS00041">
    <property type="entry name" value="HTH_ARAC_FAMILY_1"/>
    <property type="match status" value="1"/>
</dbReference>
<dbReference type="PROSITE" id="PS01124">
    <property type="entry name" value="HTH_ARAC_FAMILY_2"/>
    <property type="match status" value="1"/>
</dbReference>
<dbReference type="SMART" id="SM00342">
    <property type="entry name" value="HTH_ARAC"/>
    <property type="match status" value="1"/>
</dbReference>
<dbReference type="AlphaFoldDB" id="A0A2K8U596"/>
<dbReference type="Proteomes" id="UP000232638">
    <property type="component" value="Chromosome"/>
</dbReference>
<keyword evidence="2" id="KW-0238">DNA-binding</keyword>
<dbReference type="SUPFAM" id="SSF46689">
    <property type="entry name" value="Homeodomain-like"/>
    <property type="match status" value="1"/>
</dbReference>
<dbReference type="InterPro" id="IPR009057">
    <property type="entry name" value="Homeodomain-like_sf"/>
</dbReference>
<dbReference type="GO" id="GO:0003700">
    <property type="term" value="F:DNA-binding transcription factor activity"/>
    <property type="evidence" value="ECO:0007669"/>
    <property type="project" value="InterPro"/>
</dbReference>
<dbReference type="KEGG" id="tsy:THSYN_06955"/>
<dbReference type="GO" id="GO:0043565">
    <property type="term" value="F:sequence-specific DNA binding"/>
    <property type="evidence" value="ECO:0007669"/>
    <property type="project" value="InterPro"/>
</dbReference>
<dbReference type="EMBL" id="CP020370">
    <property type="protein sequence ID" value="AUB80715.1"/>
    <property type="molecule type" value="Genomic_DNA"/>
</dbReference>
<evidence type="ECO:0000256" key="2">
    <source>
        <dbReference type="ARBA" id="ARBA00023125"/>
    </source>
</evidence>
<sequence>MQTSRQTPAAARTAAAPSSFVVLQDIDDPCVWEAASPPWEVLASPIGRGPFRNIKRILVTPNWLIYRESFACALHVQGWTPAGMLAFTVPIRLGARSRYWGAALAEHGLRTSLPGSLDVVLDAGQEHMVALTRLDWLRAQLDPVTAQTIERNAESRVLPAAARQRSALGTWLRHLLNRVHAEPRLLEHRGVVTALEQDLLDGLLRTLCLGGPGATLEAAHRRQRGFDLAIDIMRCADLDELNFADLCTQAGVSQRTLEYAFRERLGTSPMEFIRRLRLHGVRRALLAASRGDDTVASIAMTFGFYQLGRFAAQYRALFGELPSVTLTRRGTFTGASLLG</sequence>
<dbReference type="InterPro" id="IPR018060">
    <property type="entry name" value="HTH_AraC"/>
</dbReference>
<dbReference type="Gene3D" id="1.10.10.60">
    <property type="entry name" value="Homeodomain-like"/>
    <property type="match status" value="1"/>
</dbReference>
<reference evidence="5 6" key="1">
    <citation type="submission" date="2017-03" db="EMBL/GenBank/DDBJ databases">
        <title>Complete genome sequence of Candidatus 'Thiodictyon syntrophicum' sp. nov. strain Cad16T, a photolithoautotroph purple sulfur bacterium isolated from an alpine meromictic lake.</title>
        <authorList>
            <person name="Luedin S.M."/>
            <person name="Pothier J.F."/>
            <person name="Danza F."/>
            <person name="Storelli N."/>
            <person name="Wittwer M."/>
            <person name="Tonolla M."/>
        </authorList>
    </citation>
    <scope>NUCLEOTIDE SEQUENCE [LARGE SCALE GENOMIC DNA]</scope>
    <source>
        <strain evidence="5 6">Cad16T</strain>
    </source>
</reference>
<evidence type="ECO:0000313" key="5">
    <source>
        <dbReference type="EMBL" id="AUB80715.1"/>
    </source>
</evidence>
<protein>
    <recommendedName>
        <fullName evidence="4">HTH araC/xylS-type domain-containing protein</fullName>
    </recommendedName>
</protein>
<evidence type="ECO:0000256" key="1">
    <source>
        <dbReference type="ARBA" id="ARBA00023015"/>
    </source>
</evidence>
<feature type="domain" description="HTH araC/xylS-type" evidence="4">
    <location>
        <begin position="227"/>
        <end position="328"/>
    </location>
</feature>
<keyword evidence="1" id="KW-0805">Transcription regulation</keyword>
<accession>A0A2K8U596</accession>
<dbReference type="InterPro" id="IPR050204">
    <property type="entry name" value="AraC_XylS_family_regulators"/>
</dbReference>
<proteinExistence type="predicted"/>
<keyword evidence="3" id="KW-0804">Transcription</keyword>
<evidence type="ECO:0000259" key="4">
    <source>
        <dbReference type="PROSITE" id="PS01124"/>
    </source>
</evidence>
<gene>
    <name evidence="5" type="ORF">THSYN_06955</name>
</gene>
<evidence type="ECO:0000313" key="6">
    <source>
        <dbReference type="Proteomes" id="UP000232638"/>
    </source>
</evidence>
<dbReference type="PANTHER" id="PTHR46796:SF12">
    <property type="entry name" value="HTH-TYPE DNA-BINDING TRANSCRIPTIONAL ACTIVATOR EUTR"/>
    <property type="match status" value="1"/>
</dbReference>
<dbReference type="InterPro" id="IPR018062">
    <property type="entry name" value="HTH_AraC-typ_CS"/>
</dbReference>
<evidence type="ECO:0000256" key="3">
    <source>
        <dbReference type="ARBA" id="ARBA00023163"/>
    </source>
</evidence>
<organism evidence="5 6">
    <name type="scientific">Candidatus Thiodictyon syntrophicum</name>
    <dbReference type="NCBI Taxonomy" id="1166950"/>
    <lineage>
        <taxon>Bacteria</taxon>
        <taxon>Pseudomonadati</taxon>
        <taxon>Pseudomonadota</taxon>
        <taxon>Gammaproteobacteria</taxon>
        <taxon>Chromatiales</taxon>
        <taxon>Chromatiaceae</taxon>
        <taxon>Thiodictyon</taxon>
    </lineage>
</organism>